<evidence type="ECO:0000256" key="4">
    <source>
        <dbReference type="ARBA" id="ARBA00006451"/>
    </source>
</evidence>
<name>E4WWW3_OIKDI</name>
<evidence type="ECO:0000259" key="14">
    <source>
        <dbReference type="Pfam" id="PF26217"/>
    </source>
</evidence>
<evidence type="ECO:0000256" key="8">
    <source>
        <dbReference type="ARBA" id="ARBA00022658"/>
    </source>
</evidence>
<dbReference type="GO" id="GO:0080048">
    <property type="term" value="F:GDP-D-glucose phosphorylase activity"/>
    <property type="evidence" value="ECO:0007669"/>
    <property type="project" value="UniProtKB-EC"/>
</dbReference>
<keyword evidence="16" id="KW-1185">Reference proteome</keyword>
<dbReference type="OrthoDB" id="417175at2759"/>
<evidence type="ECO:0000256" key="5">
    <source>
        <dbReference type="ARBA" id="ARBA00012507"/>
    </source>
</evidence>
<dbReference type="EMBL" id="FN653018">
    <property type="protein sequence ID" value="CBY21855.1"/>
    <property type="molecule type" value="Genomic_DNA"/>
</dbReference>
<protein>
    <recommendedName>
        <fullName evidence="6">GDP-D-glucose phosphorylase 1</fullName>
        <ecNumber evidence="5">2.7.7.78</ecNumber>
    </recommendedName>
</protein>
<dbReference type="EC" id="2.7.7.78" evidence="5"/>
<accession>E4WWW3</accession>
<evidence type="ECO:0000256" key="9">
    <source>
        <dbReference type="ARBA" id="ARBA00022679"/>
    </source>
</evidence>
<keyword evidence="10" id="KW-0548">Nucleotidyltransferase</keyword>
<feature type="domain" description="GDPGP1-like N-terminal" evidence="14">
    <location>
        <begin position="205"/>
        <end position="374"/>
    </location>
</feature>
<dbReference type="GO" id="GO:0005737">
    <property type="term" value="C:cytoplasm"/>
    <property type="evidence" value="ECO:0007669"/>
    <property type="project" value="UniProtKB-SubCell"/>
</dbReference>
<comment type="similarity">
    <text evidence="4">Belongs to the GDPGP1 family.</text>
</comment>
<sequence>MILAFETFFLVGKKHFRMMYNSLLGWASVNHLHFHCYAFNHELVLDKLKLTLLAGDVFKTDPKYPLPAFVIKFDKENIEKVAEKVAAITDILHELDVAHNMVITSGRCYIFPRKHADTSIVSQCVDPACVELSGQFPCKAEEEWTKMTAAKAVEMIASVRIESDLFARVEKAILEFSLQHGALLYSAEDFVTERVEFGLERLSVFDRRVIDAFDAADKASVLRYSQEKGCNPIREVTTSKGLTMVAEFNHHRGFNKRARVEVPTINQPFDAAKFHFNKIAPKEVLFRFRSSGKGLLAGKRGIEAHHLAIVNISPINWCHCLYVIEPEKCLPQRITMEAVRVGFDLMRMTRAQGFRVMFNSLWAWASVNHLHLHSMCVDKPFGMDTCPSLSWGSSEPVRKLADCAHLPGYVFNLPNETSTSREEQEERLEEIVQLFEKAVSFFHEHEIPYNCTWAHGSDKGMKSNAPLIRLFLWPRASAAGWEPHPAFDNACAELEGFLPIKVKEEFDSLTGDSAEALIHRARLDEKTTVLVEEFMKSI</sequence>
<keyword evidence="8" id="KW-0344">Guanine-nucleotide releasing factor</keyword>
<keyword evidence="7" id="KW-0963">Cytoplasm</keyword>
<keyword evidence="11" id="KW-0547">Nucleotide-binding</keyword>
<feature type="domain" description="GDPGP1-like C-terminal" evidence="13">
    <location>
        <begin position="423"/>
        <end position="527"/>
    </location>
</feature>
<feature type="domain" description="GDPGP1-like C-terminal" evidence="13">
    <location>
        <begin position="63"/>
        <end position="176"/>
    </location>
</feature>
<dbReference type="PANTHER" id="PTHR20884">
    <property type="entry name" value="GDP-D-GLUCOSE PHOSPHORYLASE 1"/>
    <property type="match status" value="1"/>
</dbReference>
<dbReference type="FunCoup" id="E4WWW3">
    <property type="interactions" value="12"/>
</dbReference>
<comment type="subcellular location">
    <subcellularLocation>
        <location evidence="3">Cytoplasm</location>
    </subcellularLocation>
</comment>
<dbReference type="GO" id="GO:0016787">
    <property type="term" value="F:hydrolase activity"/>
    <property type="evidence" value="ECO:0007669"/>
    <property type="project" value="UniProtKB-KW"/>
</dbReference>
<evidence type="ECO:0000313" key="16">
    <source>
        <dbReference type="Proteomes" id="UP000001307"/>
    </source>
</evidence>
<gene>
    <name evidence="15" type="ORF">GSOID_T00011384001</name>
</gene>
<keyword evidence="12" id="KW-0378">Hydrolase</keyword>
<evidence type="ECO:0000256" key="11">
    <source>
        <dbReference type="ARBA" id="ARBA00022741"/>
    </source>
</evidence>
<dbReference type="PANTHER" id="PTHR20884:SF8">
    <property type="entry name" value="GDP-D-GLUCOSE PHOSPHORYLASE 1"/>
    <property type="match status" value="1"/>
</dbReference>
<evidence type="ECO:0000256" key="10">
    <source>
        <dbReference type="ARBA" id="ARBA00022695"/>
    </source>
</evidence>
<proteinExistence type="inferred from homology"/>
<evidence type="ECO:0000256" key="2">
    <source>
        <dbReference type="ARBA" id="ARBA00003049"/>
    </source>
</evidence>
<dbReference type="Pfam" id="PF26216">
    <property type="entry name" value="GDPGP1_C"/>
    <property type="match status" value="2"/>
</dbReference>
<dbReference type="GO" id="GO:0000166">
    <property type="term" value="F:nucleotide binding"/>
    <property type="evidence" value="ECO:0007669"/>
    <property type="project" value="UniProtKB-KW"/>
</dbReference>
<dbReference type="AlphaFoldDB" id="E4WWW3"/>
<organism evidence="15">
    <name type="scientific">Oikopleura dioica</name>
    <name type="common">Tunicate</name>
    <dbReference type="NCBI Taxonomy" id="34765"/>
    <lineage>
        <taxon>Eukaryota</taxon>
        <taxon>Metazoa</taxon>
        <taxon>Chordata</taxon>
        <taxon>Tunicata</taxon>
        <taxon>Appendicularia</taxon>
        <taxon>Copelata</taxon>
        <taxon>Oikopleuridae</taxon>
        <taxon>Oikopleura</taxon>
    </lineage>
</organism>
<comment type="function">
    <text evidence="2">Specific and highly efficient GDP-D-glucose phosphorylase regulating the levels of GDP-D-glucose in cells.</text>
</comment>
<reference evidence="15" key="1">
    <citation type="journal article" date="2010" name="Science">
        <title>Plasticity of animal genome architecture unmasked by rapid evolution of a pelagic tunicate.</title>
        <authorList>
            <person name="Denoeud F."/>
            <person name="Henriet S."/>
            <person name="Mungpakdee S."/>
            <person name="Aury J.M."/>
            <person name="Da Silva C."/>
            <person name="Brinkmann H."/>
            <person name="Mikhaleva J."/>
            <person name="Olsen L.C."/>
            <person name="Jubin C."/>
            <person name="Canestro C."/>
            <person name="Bouquet J.M."/>
            <person name="Danks G."/>
            <person name="Poulain J."/>
            <person name="Campsteijn C."/>
            <person name="Adamski M."/>
            <person name="Cross I."/>
            <person name="Yadetie F."/>
            <person name="Muffato M."/>
            <person name="Louis A."/>
            <person name="Butcher S."/>
            <person name="Tsagkogeorga G."/>
            <person name="Konrad A."/>
            <person name="Singh S."/>
            <person name="Jensen M.F."/>
            <person name="Cong E.H."/>
            <person name="Eikeseth-Otteraa H."/>
            <person name="Noel B."/>
            <person name="Anthouard V."/>
            <person name="Porcel B.M."/>
            <person name="Kachouri-Lafond R."/>
            <person name="Nishino A."/>
            <person name="Ugolini M."/>
            <person name="Chourrout P."/>
            <person name="Nishida H."/>
            <person name="Aasland R."/>
            <person name="Huzurbazar S."/>
            <person name="Westhof E."/>
            <person name="Delsuc F."/>
            <person name="Lehrach H."/>
            <person name="Reinhardt R."/>
            <person name="Weissenbach J."/>
            <person name="Roy S.W."/>
            <person name="Artiguenave F."/>
            <person name="Postlethwait J.H."/>
            <person name="Manak J.R."/>
            <person name="Thompson E.M."/>
            <person name="Jaillon O."/>
            <person name="Du Pasquier L."/>
            <person name="Boudinot P."/>
            <person name="Liberles D.A."/>
            <person name="Volff J.N."/>
            <person name="Philippe H."/>
            <person name="Lenhard B."/>
            <person name="Roest Crollius H."/>
            <person name="Wincker P."/>
            <person name="Chourrout D."/>
        </authorList>
    </citation>
    <scope>NUCLEOTIDE SEQUENCE [LARGE SCALE GENOMIC DNA]</scope>
</reference>
<dbReference type="InterPro" id="IPR058865">
    <property type="entry name" value="GDPGP1_C"/>
</dbReference>
<evidence type="ECO:0000256" key="12">
    <source>
        <dbReference type="ARBA" id="ARBA00022801"/>
    </source>
</evidence>
<dbReference type="InterPro" id="IPR058866">
    <property type="entry name" value="GDPGP1_N"/>
</dbReference>
<evidence type="ECO:0000259" key="13">
    <source>
        <dbReference type="Pfam" id="PF26216"/>
    </source>
</evidence>
<dbReference type="InterPro" id="IPR026506">
    <property type="entry name" value="GDPGP"/>
</dbReference>
<dbReference type="GO" id="GO:0005085">
    <property type="term" value="F:guanyl-nucleotide exchange factor activity"/>
    <property type="evidence" value="ECO:0007669"/>
    <property type="project" value="UniProtKB-KW"/>
</dbReference>
<dbReference type="GO" id="GO:0006006">
    <property type="term" value="P:glucose metabolic process"/>
    <property type="evidence" value="ECO:0007669"/>
    <property type="project" value="TreeGrafter"/>
</dbReference>
<dbReference type="Proteomes" id="UP000001307">
    <property type="component" value="Unassembled WGS sequence"/>
</dbReference>
<keyword evidence="9" id="KW-0808">Transferase</keyword>
<comment type="catalytic activity">
    <reaction evidence="1">
        <text>GDP-alpha-D-glucose + phosphate = alpha-D-glucose 1-phosphate + GDP + H(+)</text>
        <dbReference type="Rhea" id="RHEA:30387"/>
        <dbReference type="ChEBI" id="CHEBI:15378"/>
        <dbReference type="ChEBI" id="CHEBI:43474"/>
        <dbReference type="ChEBI" id="CHEBI:58189"/>
        <dbReference type="ChEBI" id="CHEBI:58601"/>
        <dbReference type="ChEBI" id="CHEBI:62230"/>
        <dbReference type="EC" id="2.7.7.78"/>
    </reaction>
</comment>
<evidence type="ECO:0000313" key="15">
    <source>
        <dbReference type="EMBL" id="CBY21855.1"/>
    </source>
</evidence>
<evidence type="ECO:0000256" key="1">
    <source>
        <dbReference type="ARBA" id="ARBA00000063"/>
    </source>
</evidence>
<dbReference type="InParanoid" id="E4WWW3"/>
<dbReference type="Pfam" id="PF26217">
    <property type="entry name" value="GDPGP1_N"/>
    <property type="match status" value="1"/>
</dbReference>
<evidence type="ECO:0000256" key="3">
    <source>
        <dbReference type="ARBA" id="ARBA00004496"/>
    </source>
</evidence>
<evidence type="ECO:0000256" key="7">
    <source>
        <dbReference type="ARBA" id="ARBA00022490"/>
    </source>
</evidence>
<evidence type="ECO:0000256" key="6">
    <source>
        <dbReference type="ARBA" id="ARBA00018857"/>
    </source>
</evidence>